<evidence type="ECO:0000313" key="9">
    <source>
        <dbReference type="EMBL" id="QKQ23763.1"/>
    </source>
</evidence>
<evidence type="ECO:0000256" key="5">
    <source>
        <dbReference type="PROSITE-ProRule" id="PRU00339"/>
    </source>
</evidence>
<dbReference type="PROSITE" id="PS50005">
    <property type="entry name" value="TPR"/>
    <property type="match status" value="1"/>
</dbReference>
<keyword evidence="6" id="KW-0812">Transmembrane</keyword>
<feature type="domain" description="Cytochrome c-type biogenesis protein H TPR" evidence="8">
    <location>
        <begin position="140"/>
        <end position="254"/>
    </location>
</feature>
<dbReference type="InterPro" id="IPR019734">
    <property type="entry name" value="TPR_rpt"/>
</dbReference>
<dbReference type="InterPro" id="IPR017560">
    <property type="entry name" value="Cyt_c_biogenesis_CcmI"/>
</dbReference>
<dbReference type="Proteomes" id="UP000509429">
    <property type="component" value="Chromosome"/>
</dbReference>
<feature type="transmembrane region" description="Helical" evidence="6">
    <location>
        <begin position="92"/>
        <end position="112"/>
    </location>
</feature>
<dbReference type="Pfam" id="PF23892">
    <property type="entry name" value="Ig_CycH"/>
    <property type="match status" value="1"/>
</dbReference>
<dbReference type="AlphaFoldDB" id="A0A6N0HN67"/>
<evidence type="ECO:0000256" key="2">
    <source>
        <dbReference type="ARBA" id="ARBA00022737"/>
    </source>
</evidence>
<dbReference type="SUPFAM" id="SSF48452">
    <property type="entry name" value="TPR-like"/>
    <property type="match status" value="1"/>
</dbReference>
<dbReference type="EMBL" id="CP054490">
    <property type="protein sequence ID" value="QKQ23763.1"/>
    <property type="molecule type" value="Genomic_DNA"/>
</dbReference>
<dbReference type="PANTHER" id="PTHR47870:SF1">
    <property type="entry name" value="CYTOCHROME C-TYPE BIOGENESIS PROTEIN CCMH"/>
    <property type="match status" value="1"/>
</dbReference>
<proteinExistence type="predicted"/>
<keyword evidence="3" id="KW-0201">Cytochrome c-type biogenesis</keyword>
<organism evidence="9 10">
    <name type="scientific">Candidatus Ruthia endofausta</name>
    <dbReference type="NCBI Taxonomy" id="2738852"/>
    <lineage>
        <taxon>Bacteria</taxon>
        <taxon>Pseudomonadati</taxon>
        <taxon>Pseudomonadota</taxon>
        <taxon>Gammaproteobacteria</taxon>
        <taxon>Candidatus Pseudothioglobaceae</taxon>
        <taxon>Candidatus Ruthturnera</taxon>
    </lineage>
</organism>
<dbReference type="InterPro" id="IPR051263">
    <property type="entry name" value="C-type_cytochrome_biogenesis"/>
</dbReference>
<dbReference type="InterPro" id="IPR056413">
    <property type="entry name" value="TPR_CcmH_CycH"/>
</dbReference>
<sequence length="388" mass="43638">MSLYLWFTLMVVTSSAWIIWFLYRPLKSNKINLESSNITLGKQKLLELEQDLHQNLIDEKQFNQAKEEISTTLAIELQEVSNIQNNASNNTWVLILILVLLPVMSISVYQYLTPESNMSQPLESAEKPLSLEQSANKIVQYLQTNKDDSEAWRMLGLTYFELGKLDLSIDAYEESYQINPKDPRLLVEYASMMISASDNQFSDHSVKLIKQALEIEPNAPDALYLAGMFAVSQRDFILTKGLWQRALSALPEDSIDRVALVNILSELKAAEGNKNTPKRFVSVRVDVSDKILKSRSSEDFIMIYVKAVKGKPMPIAIKKIKLKDFTGQMVLTDQDSVIQGNQLSTHEQVIAVVRISATGSAMRGVGDIQVLSKAINVADNPSIHLEVK</sequence>
<gene>
    <name evidence="9" type="primary">ccmI</name>
    <name evidence="9" type="ORF">HUE58_00795</name>
</gene>
<evidence type="ECO:0000256" key="3">
    <source>
        <dbReference type="ARBA" id="ARBA00022748"/>
    </source>
</evidence>
<dbReference type="InterPro" id="IPR056412">
    <property type="entry name" value="Ig_CycH"/>
</dbReference>
<dbReference type="PANTHER" id="PTHR47870">
    <property type="entry name" value="CYTOCHROME C-TYPE BIOGENESIS PROTEIN CCMH"/>
    <property type="match status" value="1"/>
</dbReference>
<reference evidence="9 10" key="1">
    <citation type="submission" date="2020-05" db="EMBL/GenBank/DDBJ databases">
        <title>Horizontal transmission and recombination maintain forever young bacterial symbiont genomes.</title>
        <authorList>
            <person name="Russell S.L."/>
            <person name="Pepper-Tunick E."/>
            <person name="Svedberg J."/>
            <person name="Byrne A."/>
            <person name="Ruelas Castillo J."/>
            <person name="Vollmers C."/>
            <person name="Beinart R.A."/>
            <person name="Corbett-Detig R."/>
        </authorList>
    </citation>
    <scope>NUCLEOTIDE SEQUENCE [LARGE SCALE GENOMIC DNA]</scope>
    <source>
        <strain evidence="9">JDF_Ridge</strain>
    </source>
</reference>
<feature type="domain" description="Cytochrome c-type biogenesis protein H Ig-like" evidence="7">
    <location>
        <begin position="281"/>
        <end position="386"/>
    </location>
</feature>
<keyword evidence="6" id="KW-0472">Membrane</keyword>
<evidence type="ECO:0000256" key="4">
    <source>
        <dbReference type="ARBA" id="ARBA00022803"/>
    </source>
</evidence>
<dbReference type="Pfam" id="PF23914">
    <property type="entry name" value="TPR_CcmH_CycH"/>
    <property type="match status" value="1"/>
</dbReference>
<evidence type="ECO:0000256" key="6">
    <source>
        <dbReference type="SAM" id="Phobius"/>
    </source>
</evidence>
<keyword evidence="10" id="KW-1185">Reference proteome</keyword>
<feature type="repeat" description="TPR" evidence="5">
    <location>
        <begin position="149"/>
        <end position="182"/>
    </location>
</feature>
<dbReference type="SMART" id="SM00028">
    <property type="entry name" value="TPR"/>
    <property type="match status" value="2"/>
</dbReference>
<dbReference type="GO" id="GO:0030313">
    <property type="term" value="C:cell envelope"/>
    <property type="evidence" value="ECO:0007669"/>
    <property type="project" value="UniProtKB-SubCell"/>
</dbReference>
<dbReference type="GO" id="GO:0017004">
    <property type="term" value="P:cytochrome complex assembly"/>
    <property type="evidence" value="ECO:0007669"/>
    <property type="project" value="UniProtKB-KW"/>
</dbReference>
<accession>A0A6N0HN67</accession>
<evidence type="ECO:0000259" key="7">
    <source>
        <dbReference type="Pfam" id="PF23892"/>
    </source>
</evidence>
<feature type="transmembrane region" description="Helical" evidence="6">
    <location>
        <begin position="6"/>
        <end position="23"/>
    </location>
</feature>
<dbReference type="NCBIfam" id="TIGR03142">
    <property type="entry name" value="cytochro_ccmI"/>
    <property type="match status" value="1"/>
</dbReference>
<evidence type="ECO:0000256" key="1">
    <source>
        <dbReference type="ARBA" id="ARBA00004196"/>
    </source>
</evidence>
<dbReference type="KEGG" id="reo:HUE58_00795"/>
<dbReference type="InterPro" id="IPR011990">
    <property type="entry name" value="TPR-like_helical_dom_sf"/>
</dbReference>
<protein>
    <submittedName>
        <fullName evidence="9">C-type cytochrome biogenesis protein CcmI</fullName>
    </submittedName>
</protein>
<keyword evidence="2" id="KW-0677">Repeat</keyword>
<evidence type="ECO:0000313" key="10">
    <source>
        <dbReference type="Proteomes" id="UP000509429"/>
    </source>
</evidence>
<keyword evidence="4 5" id="KW-0802">TPR repeat</keyword>
<name>A0A6N0HN67_9GAMM</name>
<dbReference type="PROSITE" id="PS50293">
    <property type="entry name" value="TPR_REGION"/>
    <property type="match status" value="1"/>
</dbReference>
<keyword evidence="6" id="KW-1133">Transmembrane helix</keyword>
<comment type="subcellular location">
    <subcellularLocation>
        <location evidence="1">Cell envelope</location>
    </subcellularLocation>
</comment>
<evidence type="ECO:0000259" key="8">
    <source>
        <dbReference type="Pfam" id="PF23914"/>
    </source>
</evidence>
<dbReference type="Gene3D" id="1.25.40.10">
    <property type="entry name" value="Tetratricopeptide repeat domain"/>
    <property type="match status" value="1"/>
</dbReference>